<dbReference type="Proteomes" id="UP000008549">
    <property type="component" value="Unassembled WGS sequence"/>
</dbReference>
<dbReference type="GeneID" id="68918822"/>
<dbReference type="RefSeq" id="XP_045098566.1">
    <property type="nucleotide sequence ID" value="XM_045237269.1"/>
</dbReference>
<sequence>MKKINSMKIEKTWKIEKKTENRGKREKRGNEVKLREKAIEKKLVVMKDNVLKPKLIIQLLRFSQFSTPPIDGFCKIETVRIKR</sequence>
<keyword evidence="2" id="KW-1185">Reference proteome</keyword>
<organism evidence="1 2">
    <name type="scientific">Caenorhabditis briggsae</name>
    <dbReference type="NCBI Taxonomy" id="6238"/>
    <lineage>
        <taxon>Eukaryota</taxon>
        <taxon>Metazoa</taxon>
        <taxon>Ecdysozoa</taxon>
        <taxon>Nematoda</taxon>
        <taxon>Chromadorea</taxon>
        <taxon>Rhabditida</taxon>
        <taxon>Rhabditina</taxon>
        <taxon>Rhabditomorpha</taxon>
        <taxon>Rhabditoidea</taxon>
        <taxon>Rhabditidae</taxon>
        <taxon>Peloderinae</taxon>
        <taxon>Caenorhabditis</taxon>
    </lineage>
</organism>
<dbReference type="InParanoid" id="B6IGG9"/>
<dbReference type="AlphaFoldDB" id="B6IGG9"/>
<dbReference type="HOGENOM" id="CLU_2544625_0_0_1"/>
<accession>B6IGG9</accession>
<name>B6IGG9_CAEBR</name>
<gene>
    <name evidence="1" type="ORF">CBG27369</name>
    <name evidence="1" type="ORF">CBG_27369</name>
</gene>
<dbReference type="KEGG" id="cbr:CBG_27369"/>
<evidence type="ECO:0000313" key="1">
    <source>
        <dbReference type="EMBL" id="CAR98999.1"/>
    </source>
</evidence>
<protein>
    <submittedName>
        <fullName evidence="1">Protein CBG27369</fullName>
    </submittedName>
</protein>
<reference evidence="1 2" key="2">
    <citation type="journal article" date="2011" name="PLoS Genet.">
        <title>Caenorhabditis briggsae recombinant inbred line genotypes reveal inter-strain incompatibility and the evolution of recombination.</title>
        <authorList>
            <person name="Ross J.A."/>
            <person name="Koboldt D.C."/>
            <person name="Staisch J.E."/>
            <person name="Chamberlin H.M."/>
            <person name="Gupta B.P."/>
            <person name="Miller R.D."/>
            <person name="Baird S.E."/>
            <person name="Haag E.S."/>
        </authorList>
    </citation>
    <scope>NUCLEOTIDE SEQUENCE [LARGE SCALE GENOMIC DNA]</scope>
    <source>
        <strain evidence="1 2">AF16</strain>
    </source>
</reference>
<proteinExistence type="predicted"/>
<dbReference type="EMBL" id="HE601320">
    <property type="protein sequence ID" value="CAR98999.1"/>
    <property type="molecule type" value="Genomic_DNA"/>
</dbReference>
<reference evidence="1 2" key="1">
    <citation type="journal article" date="2003" name="PLoS Biol.">
        <title>The genome sequence of Caenorhabditis briggsae: a platform for comparative genomics.</title>
        <authorList>
            <person name="Stein L.D."/>
            <person name="Bao Z."/>
            <person name="Blasiar D."/>
            <person name="Blumenthal T."/>
            <person name="Brent M.R."/>
            <person name="Chen N."/>
            <person name="Chinwalla A."/>
            <person name="Clarke L."/>
            <person name="Clee C."/>
            <person name="Coghlan A."/>
            <person name="Coulson A."/>
            <person name="D'Eustachio P."/>
            <person name="Fitch D.H."/>
            <person name="Fulton L.A."/>
            <person name="Fulton R.E."/>
            <person name="Griffiths-Jones S."/>
            <person name="Harris T.W."/>
            <person name="Hillier L.W."/>
            <person name="Kamath R."/>
            <person name="Kuwabara P.E."/>
            <person name="Mardis E.R."/>
            <person name="Marra M.A."/>
            <person name="Miner T.L."/>
            <person name="Minx P."/>
            <person name="Mullikin J.C."/>
            <person name="Plumb R.W."/>
            <person name="Rogers J."/>
            <person name="Schein J.E."/>
            <person name="Sohrmann M."/>
            <person name="Spieth J."/>
            <person name="Stajich J.E."/>
            <person name="Wei C."/>
            <person name="Willey D."/>
            <person name="Wilson R.K."/>
            <person name="Durbin R."/>
            <person name="Waterston R.H."/>
        </authorList>
    </citation>
    <scope>NUCLEOTIDE SEQUENCE [LARGE SCALE GENOMIC DNA]</scope>
    <source>
        <strain evidence="1 2">AF16</strain>
    </source>
</reference>
<dbReference type="CTD" id="68918822"/>
<evidence type="ECO:0000313" key="2">
    <source>
        <dbReference type="Proteomes" id="UP000008549"/>
    </source>
</evidence>